<dbReference type="KEGG" id="prae:MN210_18575"/>
<protein>
    <submittedName>
        <fullName evidence="2">Uncharacterized protein</fullName>
    </submittedName>
</protein>
<proteinExistence type="predicted"/>
<evidence type="ECO:0000313" key="3">
    <source>
        <dbReference type="Proteomes" id="UP000829560"/>
    </source>
</evidence>
<accession>A0AAU6PUB0</accession>
<name>A0AAU6PUB0_9GAMM</name>
<sequence>MVINADGTAISGKAQPGSDIDTVMARRLHNSTLMVTSVDTSAPLSMAKPSATATDEDGTTRRYRSASGDTRHAPNAPTVVINADGTAIGRSQARYYYNGDGRQIHNADANGNYSVDTSAAPLINEPWPQQDEMAQRAVQIRPATNDTAPRRGIMLMAPIRVRQAQILH</sequence>
<dbReference type="RefSeq" id="WP_338411921.1">
    <property type="nucleotide sequence ID" value="NZ_CP093310.2"/>
</dbReference>
<dbReference type="AlphaFoldDB" id="A0AAU6PUB0"/>
<evidence type="ECO:0000313" key="2">
    <source>
        <dbReference type="EMBL" id="WXX23739.1"/>
    </source>
</evidence>
<evidence type="ECO:0000256" key="1">
    <source>
        <dbReference type="SAM" id="MobiDB-lite"/>
    </source>
</evidence>
<dbReference type="Proteomes" id="UP000829560">
    <property type="component" value="Chromosome"/>
</dbReference>
<keyword evidence="3" id="KW-1185">Reference proteome</keyword>
<gene>
    <name evidence="2" type="ORF">MN210_18575</name>
</gene>
<reference evidence="2" key="1">
    <citation type="submission" date="2024-03" db="EMBL/GenBank/DDBJ databases">
        <title>Psychrobacter raelis sp. nov. isolated from a dog with peritonitis.</title>
        <authorList>
            <person name="Schiavone A."/>
            <person name="Manzulli V."/>
            <person name="Camarda A."/>
            <person name="Cafiero M.A."/>
            <person name="Vasco I."/>
            <person name="Marino L."/>
            <person name="Pennuzzi G."/>
            <person name="Serrecchia L."/>
            <person name="Galante D."/>
            <person name="Pugliese N."/>
        </authorList>
    </citation>
    <scope>NUCLEOTIDE SEQUENCE</scope>
    <source>
        <strain evidence="2">PraFG1</strain>
    </source>
</reference>
<dbReference type="EMBL" id="CP093310">
    <property type="protein sequence ID" value="WXX23739.1"/>
    <property type="molecule type" value="Genomic_DNA"/>
</dbReference>
<feature type="region of interest" description="Disordered" evidence="1">
    <location>
        <begin position="44"/>
        <end position="76"/>
    </location>
</feature>
<organism evidence="2 3">
    <name type="scientific">Psychrobacter raelei</name>
    <dbReference type="NCBI Taxonomy" id="2565531"/>
    <lineage>
        <taxon>Bacteria</taxon>
        <taxon>Pseudomonadati</taxon>
        <taxon>Pseudomonadota</taxon>
        <taxon>Gammaproteobacteria</taxon>
        <taxon>Moraxellales</taxon>
        <taxon>Moraxellaceae</taxon>
        <taxon>Psychrobacter</taxon>
    </lineage>
</organism>